<accession>A0A094PR03</accession>
<name>A0A094PR03_9ZZZZ</name>
<protein>
    <recommendedName>
        <fullName evidence="8">ABC transmembrane type-1 domain-containing protein</fullName>
    </recommendedName>
</protein>
<feature type="transmembrane region" description="Helical" evidence="7">
    <location>
        <begin position="37"/>
        <end position="57"/>
    </location>
</feature>
<evidence type="ECO:0000256" key="1">
    <source>
        <dbReference type="ARBA" id="ARBA00004651"/>
    </source>
</evidence>
<dbReference type="EMBL" id="JNSL01000223">
    <property type="protein sequence ID" value="KGA12104.1"/>
    <property type="molecule type" value="Genomic_DNA"/>
</dbReference>
<proteinExistence type="predicted"/>
<dbReference type="GO" id="GO:0055085">
    <property type="term" value="P:transmembrane transport"/>
    <property type="evidence" value="ECO:0007669"/>
    <property type="project" value="InterPro"/>
</dbReference>
<dbReference type="Pfam" id="PF19300">
    <property type="entry name" value="BPD_transp_1_N"/>
    <property type="match status" value="1"/>
</dbReference>
<keyword evidence="5 7" id="KW-1133">Transmembrane helix</keyword>
<comment type="caution">
    <text evidence="9">The sequence shown here is derived from an EMBL/GenBank/DDBJ whole genome shotgun (WGS) entry which is preliminary data.</text>
</comment>
<comment type="subcellular location">
    <subcellularLocation>
        <location evidence="1">Cell membrane</location>
        <topology evidence="1">Multi-pass membrane protein</topology>
    </subcellularLocation>
</comment>
<dbReference type="SUPFAM" id="SSF161098">
    <property type="entry name" value="MetI-like"/>
    <property type="match status" value="1"/>
</dbReference>
<evidence type="ECO:0000256" key="6">
    <source>
        <dbReference type="ARBA" id="ARBA00023136"/>
    </source>
</evidence>
<dbReference type="InterPro" id="IPR045621">
    <property type="entry name" value="BPD_transp_1_N"/>
</dbReference>
<gene>
    <name evidence="9" type="ORF">GM51_21900</name>
</gene>
<dbReference type="PANTHER" id="PTHR43163:SF6">
    <property type="entry name" value="DIPEPTIDE TRANSPORT SYSTEM PERMEASE PROTEIN DPPB-RELATED"/>
    <property type="match status" value="1"/>
</dbReference>
<feature type="transmembrane region" description="Helical" evidence="7">
    <location>
        <begin position="127"/>
        <end position="151"/>
    </location>
</feature>
<dbReference type="InterPro" id="IPR000515">
    <property type="entry name" value="MetI-like"/>
</dbReference>
<evidence type="ECO:0000256" key="4">
    <source>
        <dbReference type="ARBA" id="ARBA00022692"/>
    </source>
</evidence>
<dbReference type="AlphaFoldDB" id="A0A094PR03"/>
<evidence type="ECO:0000256" key="2">
    <source>
        <dbReference type="ARBA" id="ARBA00022448"/>
    </source>
</evidence>
<feature type="domain" description="ABC transmembrane type-1" evidence="8">
    <location>
        <begin position="123"/>
        <end position="329"/>
    </location>
</feature>
<feature type="transmembrane region" description="Helical" evidence="7">
    <location>
        <begin position="205"/>
        <end position="225"/>
    </location>
</feature>
<feature type="transmembrane region" description="Helical" evidence="7">
    <location>
        <begin position="172"/>
        <end position="193"/>
    </location>
</feature>
<feature type="transmembrane region" description="Helical" evidence="7">
    <location>
        <begin position="306"/>
        <end position="332"/>
    </location>
</feature>
<feature type="transmembrane region" description="Helical" evidence="7">
    <location>
        <begin position="265"/>
        <end position="286"/>
    </location>
</feature>
<keyword evidence="6 7" id="KW-0472">Membrane</keyword>
<keyword evidence="3" id="KW-1003">Cell membrane</keyword>
<evidence type="ECO:0000256" key="5">
    <source>
        <dbReference type="ARBA" id="ARBA00022989"/>
    </source>
</evidence>
<dbReference type="GO" id="GO:0005886">
    <property type="term" value="C:plasma membrane"/>
    <property type="evidence" value="ECO:0007669"/>
    <property type="project" value="UniProtKB-SubCell"/>
</dbReference>
<dbReference type="InterPro" id="IPR035906">
    <property type="entry name" value="MetI-like_sf"/>
</dbReference>
<evidence type="ECO:0000256" key="7">
    <source>
        <dbReference type="SAM" id="Phobius"/>
    </source>
</evidence>
<dbReference type="PANTHER" id="PTHR43163">
    <property type="entry name" value="DIPEPTIDE TRANSPORT SYSTEM PERMEASE PROTEIN DPPB-RELATED"/>
    <property type="match status" value="1"/>
</dbReference>
<dbReference type="Gene3D" id="1.10.3720.10">
    <property type="entry name" value="MetI-like"/>
    <property type="match status" value="1"/>
</dbReference>
<reference evidence="9" key="1">
    <citation type="submission" date="2014-06" db="EMBL/GenBank/DDBJ databases">
        <title>Key roles for freshwater Actinobacteria revealed by deep metagenomic sequencing.</title>
        <authorList>
            <person name="Ghai R."/>
            <person name="Mizuno C.M."/>
            <person name="Picazo A."/>
            <person name="Camacho A."/>
            <person name="Rodriguez-Valera F."/>
        </authorList>
    </citation>
    <scope>NUCLEOTIDE SEQUENCE</scope>
</reference>
<dbReference type="Pfam" id="PF00528">
    <property type="entry name" value="BPD_transp_1"/>
    <property type="match status" value="1"/>
</dbReference>
<evidence type="ECO:0000256" key="3">
    <source>
        <dbReference type="ARBA" id="ARBA00022475"/>
    </source>
</evidence>
<evidence type="ECO:0000259" key="8">
    <source>
        <dbReference type="PROSITE" id="PS50928"/>
    </source>
</evidence>
<evidence type="ECO:0000313" key="9">
    <source>
        <dbReference type="EMBL" id="KGA12104.1"/>
    </source>
</evidence>
<organism evidence="9">
    <name type="scientific">freshwater metagenome</name>
    <dbReference type="NCBI Taxonomy" id="449393"/>
    <lineage>
        <taxon>unclassified sequences</taxon>
        <taxon>metagenomes</taxon>
        <taxon>ecological metagenomes</taxon>
    </lineage>
</organism>
<dbReference type="CDD" id="cd06261">
    <property type="entry name" value="TM_PBP2"/>
    <property type="match status" value="1"/>
</dbReference>
<keyword evidence="4 7" id="KW-0812">Transmembrane</keyword>
<sequence length="339" mass="37516">MASSTIDPGLPAEEISVEQKIPDKNRIALRRTLMGRFIRSLVVSFWVMFIAFSLLRFSPGDPIRLALGTDATEEAVVEMKKLYGLDQSFFVQFYDYFTGIFSGDLGTSFFSQREVTEVVAMHLPVTLMIILLSMGAAVIISIPIALSVALSRRPIFTYFFRTSTSISLAIPGFFLALLGLLLFGTVVTWVPAAGYEGNFPSNLKYLWLPALVNCFSLVPILSRVLHSSLMDTLGEEFVETGVIRGVGKLKFYWSYMLRPSLAPTVVLISYMVGIMIGGTVVMEMIFSLPGIGRELIEAVSTRDYAIVQGIVMIFGLIVVFTSFIGDLLGYLLDRRVTLS</sequence>
<dbReference type="PROSITE" id="PS50928">
    <property type="entry name" value="ABC_TM1"/>
    <property type="match status" value="1"/>
</dbReference>
<keyword evidence="2" id="KW-0813">Transport</keyword>